<proteinExistence type="predicted"/>
<protein>
    <submittedName>
        <fullName evidence="2">Uncharacterized protein</fullName>
    </submittedName>
</protein>
<keyword evidence="1" id="KW-0472">Membrane</keyword>
<feature type="transmembrane region" description="Helical" evidence="1">
    <location>
        <begin position="12"/>
        <end position="29"/>
    </location>
</feature>
<gene>
    <name evidence="2" type="ORF">BKA59DRAFT_299882</name>
</gene>
<evidence type="ECO:0000313" key="3">
    <source>
        <dbReference type="Proteomes" id="UP000813427"/>
    </source>
</evidence>
<reference evidence="2" key="1">
    <citation type="journal article" date="2021" name="Nat. Commun.">
        <title>Genetic determinants of endophytism in the Arabidopsis root mycobiome.</title>
        <authorList>
            <person name="Mesny F."/>
            <person name="Miyauchi S."/>
            <person name="Thiergart T."/>
            <person name="Pickel B."/>
            <person name="Atanasova L."/>
            <person name="Karlsson M."/>
            <person name="Huettel B."/>
            <person name="Barry K.W."/>
            <person name="Haridas S."/>
            <person name="Chen C."/>
            <person name="Bauer D."/>
            <person name="Andreopoulos W."/>
            <person name="Pangilinan J."/>
            <person name="LaButti K."/>
            <person name="Riley R."/>
            <person name="Lipzen A."/>
            <person name="Clum A."/>
            <person name="Drula E."/>
            <person name="Henrissat B."/>
            <person name="Kohler A."/>
            <person name="Grigoriev I.V."/>
            <person name="Martin F.M."/>
            <person name="Hacquard S."/>
        </authorList>
    </citation>
    <scope>NUCLEOTIDE SEQUENCE</scope>
    <source>
        <strain evidence="2">MPI-SDFR-AT-0068</strain>
    </source>
</reference>
<accession>A0A8K0W769</accession>
<keyword evidence="1" id="KW-1133">Transmembrane helix</keyword>
<dbReference type="AlphaFoldDB" id="A0A8K0W769"/>
<sequence length="101" mass="11556">MSLVSRTRACFWAFYMMATLVGLLFSFSWSRTSESAHCLHSQVEELQESNDLSGMAESLLARHDEEVCRRTEECIRIRASSAMDLALSKVVELFSLVDFFH</sequence>
<organism evidence="2 3">
    <name type="scientific">Fusarium tricinctum</name>
    <dbReference type="NCBI Taxonomy" id="61284"/>
    <lineage>
        <taxon>Eukaryota</taxon>
        <taxon>Fungi</taxon>
        <taxon>Dikarya</taxon>
        <taxon>Ascomycota</taxon>
        <taxon>Pezizomycotina</taxon>
        <taxon>Sordariomycetes</taxon>
        <taxon>Hypocreomycetidae</taxon>
        <taxon>Hypocreales</taxon>
        <taxon>Nectriaceae</taxon>
        <taxon>Fusarium</taxon>
        <taxon>Fusarium tricinctum species complex</taxon>
    </lineage>
</organism>
<evidence type="ECO:0000313" key="2">
    <source>
        <dbReference type="EMBL" id="KAH7236079.1"/>
    </source>
</evidence>
<comment type="caution">
    <text evidence="2">The sequence shown here is derived from an EMBL/GenBank/DDBJ whole genome shotgun (WGS) entry which is preliminary data.</text>
</comment>
<evidence type="ECO:0000256" key="1">
    <source>
        <dbReference type="SAM" id="Phobius"/>
    </source>
</evidence>
<keyword evidence="1" id="KW-0812">Transmembrane</keyword>
<dbReference type="Proteomes" id="UP000813427">
    <property type="component" value="Unassembled WGS sequence"/>
</dbReference>
<name>A0A8K0W769_9HYPO</name>
<keyword evidence="3" id="KW-1185">Reference proteome</keyword>
<dbReference type="EMBL" id="JAGPXF010000007">
    <property type="protein sequence ID" value="KAH7236079.1"/>
    <property type="molecule type" value="Genomic_DNA"/>
</dbReference>